<dbReference type="OrthoDB" id="6274940at2759"/>
<protein>
    <submittedName>
        <fullName evidence="3">Diablo homolog, mitochondrial</fullName>
    </submittedName>
</protein>
<dbReference type="STRING" id="6205.A0A0R3WR21"/>
<name>A0A0R3WR21_HYDTA</name>
<evidence type="ECO:0000313" key="3">
    <source>
        <dbReference type="WBParaSite" id="TTAC_0000321101-mRNA-1"/>
    </source>
</evidence>
<evidence type="ECO:0000313" key="1">
    <source>
        <dbReference type="EMBL" id="VDM22139.1"/>
    </source>
</evidence>
<reference evidence="3" key="1">
    <citation type="submission" date="2017-02" db="UniProtKB">
        <authorList>
            <consortium name="WormBaseParasite"/>
        </authorList>
    </citation>
    <scope>IDENTIFICATION</scope>
</reference>
<keyword evidence="2" id="KW-1185">Reference proteome</keyword>
<dbReference type="WBParaSite" id="TTAC_0000321101-mRNA-1">
    <property type="protein sequence ID" value="TTAC_0000321101-mRNA-1"/>
    <property type="gene ID" value="TTAC_0000321101"/>
</dbReference>
<reference evidence="1 2" key="2">
    <citation type="submission" date="2018-11" db="EMBL/GenBank/DDBJ databases">
        <authorList>
            <consortium name="Pathogen Informatics"/>
        </authorList>
    </citation>
    <scope>NUCLEOTIDE SEQUENCE [LARGE SCALE GENOMIC DNA]</scope>
</reference>
<proteinExistence type="predicted"/>
<organism evidence="3">
    <name type="scientific">Hydatigena taeniaeformis</name>
    <name type="common">Feline tapeworm</name>
    <name type="synonym">Taenia taeniaeformis</name>
    <dbReference type="NCBI Taxonomy" id="6205"/>
    <lineage>
        <taxon>Eukaryota</taxon>
        <taxon>Metazoa</taxon>
        <taxon>Spiralia</taxon>
        <taxon>Lophotrochozoa</taxon>
        <taxon>Platyhelminthes</taxon>
        <taxon>Cestoda</taxon>
        <taxon>Eucestoda</taxon>
        <taxon>Cyclophyllidea</taxon>
        <taxon>Taeniidae</taxon>
        <taxon>Hydatigera</taxon>
    </lineage>
</organism>
<gene>
    <name evidence="1" type="ORF">TTAC_LOCUS3198</name>
</gene>
<evidence type="ECO:0000313" key="2">
    <source>
        <dbReference type="Proteomes" id="UP000274429"/>
    </source>
</evidence>
<dbReference type="EMBL" id="UYWX01002056">
    <property type="protein sequence ID" value="VDM22139.1"/>
    <property type="molecule type" value="Genomic_DNA"/>
</dbReference>
<dbReference type="AlphaFoldDB" id="A0A0R3WR21"/>
<sequence length="268" mass="28904">MALCRIIAAASISLHCLLETSKGVYFWIDLKDASTSSTEPPNLATRTTPCITSKPVSKVSAISRLLSCLCCATKRRKSPDAKARSPIGSVDYRLPSFVCPPPSSITSQEPSPDDSDLRAREQALRLAKLAILDAKSNDFYSALASPLSDALVKFLEQTLGVLVLGARVESYCPNDCLPQGLLQPLSAATAVSIVATTYEALERLHDAVTLTAHENSSHLLPASSLSSALETIFQQETELMEKIDLKDIRLSVALQADEMRLAASELEE</sequence>
<dbReference type="Proteomes" id="UP000274429">
    <property type="component" value="Unassembled WGS sequence"/>
</dbReference>
<accession>A0A0R3WR21</accession>